<dbReference type="SUPFAM" id="SSF51905">
    <property type="entry name" value="FAD/NAD(P)-binding domain"/>
    <property type="match status" value="1"/>
</dbReference>
<dbReference type="HOGENOM" id="CLU_010966_0_0_6"/>
<feature type="coiled-coil region" evidence="1">
    <location>
        <begin position="473"/>
        <end position="530"/>
    </location>
</feature>
<dbReference type="SUPFAM" id="SSF160104">
    <property type="entry name" value="Acetoacetate decarboxylase-like"/>
    <property type="match status" value="1"/>
</dbReference>
<dbReference type="Gene3D" id="3.50.50.60">
    <property type="entry name" value="FAD/NAD(P)-binding domain"/>
    <property type="match status" value="1"/>
</dbReference>
<dbReference type="InterPro" id="IPR050703">
    <property type="entry name" value="Flavin_MAO"/>
</dbReference>
<dbReference type="PANTHER" id="PTHR43563:SF1">
    <property type="entry name" value="AMINE OXIDASE [FLAVIN-CONTAINING] B"/>
    <property type="match status" value="1"/>
</dbReference>
<dbReference type="Gene3D" id="2.40.400.10">
    <property type="entry name" value="Acetoacetate decarboxylase-like"/>
    <property type="match status" value="1"/>
</dbReference>
<keyword evidence="3" id="KW-1185">Reference proteome</keyword>
<dbReference type="PANTHER" id="PTHR43563">
    <property type="entry name" value="AMINE OXIDASE"/>
    <property type="match status" value="1"/>
</dbReference>
<accession>B8CPM6</accession>
<keyword evidence="1" id="KW-0175">Coiled coil</keyword>
<protein>
    <recommendedName>
        <fullName evidence="4">Acetoacetate decarboxylase</fullName>
    </recommendedName>
</protein>
<dbReference type="InterPro" id="IPR023375">
    <property type="entry name" value="ADC_dom_sf"/>
</dbReference>
<dbReference type="KEGG" id="swp:swp_2876"/>
<dbReference type="GO" id="GO:0016491">
    <property type="term" value="F:oxidoreductase activity"/>
    <property type="evidence" value="ECO:0007669"/>
    <property type="project" value="UniProtKB-ARBA"/>
</dbReference>
<dbReference type="OrthoDB" id="220163at2"/>
<evidence type="ECO:0000313" key="2">
    <source>
        <dbReference type="EMBL" id="ACJ29602.1"/>
    </source>
</evidence>
<dbReference type="AlphaFoldDB" id="B8CPM6"/>
<evidence type="ECO:0008006" key="4">
    <source>
        <dbReference type="Google" id="ProtNLM"/>
    </source>
</evidence>
<dbReference type="eggNOG" id="COG0665">
    <property type="taxonomic scope" value="Bacteria"/>
</dbReference>
<dbReference type="Proteomes" id="UP000000753">
    <property type="component" value="Chromosome"/>
</dbReference>
<dbReference type="Pfam" id="PF13450">
    <property type="entry name" value="NAD_binding_8"/>
    <property type="match status" value="1"/>
</dbReference>
<proteinExistence type="predicted"/>
<organism evidence="2 3">
    <name type="scientific">Shewanella piezotolerans (strain WP3 / JCM 13877)</name>
    <dbReference type="NCBI Taxonomy" id="225849"/>
    <lineage>
        <taxon>Bacteria</taxon>
        <taxon>Pseudomonadati</taxon>
        <taxon>Pseudomonadota</taxon>
        <taxon>Gammaproteobacteria</taxon>
        <taxon>Alteromonadales</taxon>
        <taxon>Shewanellaceae</taxon>
        <taxon>Shewanella</taxon>
    </lineage>
</organism>
<dbReference type="eggNOG" id="COG3349">
    <property type="taxonomic scope" value="Bacteria"/>
</dbReference>
<gene>
    <name evidence="2" type="ordered locus">swp_2876</name>
</gene>
<dbReference type="RefSeq" id="WP_020912956.1">
    <property type="nucleotide sequence ID" value="NC_011566.1"/>
</dbReference>
<name>B8CPM6_SHEPW</name>
<reference evidence="2 3" key="1">
    <citation type="journal article" date="2008" name="PLoS ONE">
        <title>Environmental adaptation: genomic analysis of the piezotolerant and psychrotolerant deep-sea iron reducing bacterium Shewanella piezotolerans WP3.</title>
        <authorList>
            <person name="Wang F."/>
            <person name="Wang J."/>
            <person name="Jian H."/>
            <person name="Zhang B."/>
            <person name="Li S."/>
            <person name="Wang F."/>
            <person name="Zeng X."/>
            <person name="Gao L."/>
            <person name="Bartlett D.H."/>
            <person name="Yu J."/>
            <person name="Hu S."/>
            <person name="Xiao X."/>
        </authorList>
    </citation>
    <scope>NUCLEOTIDE SEQUENCE [LARGE SCALE GENOMIC DNA]</scope>
    <source>
        <strain evidence="3">WP3 / JCM 13877</strain>
    </source>
</reference>
<evidence type="ECO:0000256" key="1">
    <source>
        <dbReference type="SAM" id="Coils"/>
    </source>
</evidence>
<dbReference type="STRING" id="225849.swp_2876"/>
<dbReference type="InterPro" id="IPR036188">
    <property type="entry name" value="FAD/NAD-bd_sf"/>
</dbReference>
<sequence>MDAQRPNFIYPPGSMLMHSPLILSKADMYGFFMKGKMANLQRSIDKCLNQVAGSAMYFKVLSPYVLTSFTRVDKAYSEYPEDRDKGWIQETDIVTWVMVGRQNSSDSDDISHVYFHPLHIFVNDAMALINGRELFGYPKYMCEYEMPEVGEPLTKLSLSAKSFKHFSKDSELAMHPLLSVDCEAAEEHQLSTLEAITQTWDLFKAQTDFIPELDKLGEQQLFSLLFKPAIDQIFLKQLPDSAGDKAVYQAITSAPAKVNKVHSISLLENDLLATVFDNASFSFKESLGVELGEQSVLLPYHVNFDFEVPQGDVLVDNSTIKKEKIAILGGGVAAMTAAACLTEQPGWQNRYEIDVYQMGWRIGGKGASGRNAEKGQRIEEHGLHIWFGFYQNAFNLMRKAYEELDRPAGTPLATFLDAFKPHNFIVLQEDVGGDSDSWPIQFPERSGIPGDSTEVLTLWKVVKAAFSWIRHWLTEMDDLLDALEDENTAKTQESARPVHWFSREWFEELNDKIEDSIDDAKESMSSLADKLECHFNQMIGRDCEEHHHDTEDEGGFVESAVDAFRSRLEERFVDKLETNDELRRLYIAADLGLTILKGMFVDDVFKHGFDVINDYDYREWLTKHGANQTFTVDSAPVRGFYDLVFAYEKGNFDNPNLEAGTIIRSMMRIALCYQGGVMWEMQAGMGDTVFTPYYEVLNRRGVNFHFFNKVDNLECVNHSIQAIEITEQVALKQGVESYSPLVDVKGLDCWPSQPKLEELDETQAQLIKQHDVNLEHFWSNWQEVYQAHYGRPLPKKRLIKGKDFDKVIFGLSIGSVPHVAKEVMEQSEALSKSVEKVKTVATQAYQLWLDQDLAGMGWLLRPDNGEEPVLSGFTEPFDTWASLTHLIDKEDWHGQQPKNASYFCSALPVEHYPPATEIGFQAQKTLEAKAGAIGQLDNQIYKLWDNVPTPGSQSAAITGGFPWQWLHDESDATGVARFDSQYWRANVDPSERYVMSVKGSTQYRVDTDGTGIDNLFVTGDWIKTGINASCVEAATMAGMQTSRSICGYPEVIKGEKDF</sequence>
<dbReference type="EMBL" id="CP000472">
    <property type="protein sequence ID" value="ACJ29602.1"/>
    <property type="molecule type" value="Genomic_DNA"/>
</dbReference>
<evidence type="ECO:0000313" key="3">
    <source>
        <dbReference type="Proteomes" id="UP000000753"/>
    </source>
</evidence>